<sequence>MGSKSEVGFLSHVLAIFYACSKACSKECSFPGGVVHRLLLRELHHNGPTDEMRFMLGKHNVFFSKVEFCLITGLKFGAIPDTTLYEDVENGIHQRYFGGRELVSFTELQARIEQGQCQEQFDAVKLCLLLMVNCVSTGLDERDFVPIWQMLLVDNLDVFNVFPWGSHVYKYFTFGFKKALHSRNERYNIYGFAYELLVSAFEIIPTLAT</sequence>
<evidence type="ECO:0000259" key="2">
    <source>
        <dbReference type="Pfam" id="PF09331"/>
    </source>
</evidence>
<name>A0AAE0ASB4_9ROSI</name>
<feature type="signal peptide" evidence="1">
    <location>
        <begin position="1"/>
        <end position="25"/>
    </location>
</feature>
<evidence type="ECO:0000313" key="4">
    <source>
        <dbReference type="Proteomes" id="UP001281410"/>
    </source>
</evidence>
<organism evidence="3 4">
    <name type="scientific">Dipteronia sinensis</name>
    <dbReference type="NCBI Taxonomy" id="43782"/>
    <lineage>
        <taxon>Eukaryota</taxon>
        <taxon>Viridiplantae</taxon>
        <taxon>Streptophyta</taxon>
        <taxon>Embryophyta</taxon>
        <taxon>Tracheophyta</taxon>
        <taxon>Spermatophyta</taxon>
        <taxon>Magnoliopsida</taxon>
        <taxon>eudicotyledons</taxon>
        <taxon>Gunneridae</taxon>
        <taxon>Pentapetalae</taxon>
        <taxon>rosids</taxon>
        <taxon>malvids</taxon>
        <taxon>Sapindales</taxon>
        <taxon>Sapindaceae</taxon>
        <taxon>Hippocastanoideae</taxon>
        <taxon>Acereae</taxon>
        <taxon>Dipteronia</taxon>
    </lineage>
</organism>
<dbReference type="PANTHER" id="PTHR48449:SF1">
    <property type="entry name" value="DUF1985 DOMAIN-CONTAINING PROTEIN"/>
    <property type="match status" value="1"/>
</dbReference>
<proteinExistence type="predicted"/>
<comment type="caution">
    <text evidence="3">The sequence shown here is derived from an EMBL/GenBank/DDBJ whole genome shotgun (WGS) entry which is preliminary data.</text>
</comment>
<keyword evidence="4" id="KW-1185">Reference proteome</keyword>
<protein>
    <recommendedName>
        <fullName evidence="2">DUF1985 domain-containing protein</fullName>
    </recommendedName>
</protein>
<reference evidence="3" key="1">
    <citation type="journal article" date="2023" name="Plant J.">
        <title>Genome sequences and population genomics provide insights into the demographic history, inbreeding, and mutation load of two 'living fossil' tree species of Dipteronia.</title>
        <authorList>
            <person name="Feng Y."/>
            <person name="Comes H.P."/>
            <person name="Chen J."/>
            <person name="Zhu S."/>
            <person name="Lu R."/>
            <person name="Zhang X."/>
            <person name="Li P."/>
            <person name="Qiu J."/>
            <person name="Olsen K.M."/>
            <person name="Qiu Y."/>
        </authorList>
    </citation>
    <scope>NUCLEOTIDE SEQUENCE</scope>
    <source>
        <strain evidence="3">NBL</strain>
    </source>
</reference>
<keyword evidence="1" id="KW-0732">Signal</keyword>
<dbReference type="PANTHER" id="PTHR48449">
    <property type="entry name" value="DUF1985 DOMAIN-CONTAINING PROTEIN"/>
    <property type="match status" value="1"/>
</dbReference>
<dbReference type="InterPro" id="IPR015410">
    <property type="entry name" value="DUF1985"/>
</dbReference>
<feature type="chain" id="PRO_5041907460" description="DUF1985 domain-containing protein" evidence="1">
    <location>
        <begin position="26"/>
        <end position="209"/>
    </location>
</feature>
<evidence type="ECO:0000313" key="3">
    <source>
        <dbReference type="EMBL" id="KAK3222672.1"/>
    </source>
</evidence>
<gene>
    <name evidence="3" type="ORF">Dsin_009697</name>
</gene>
<dbReference type="PROSITE" id="PS51257">
    <property type="entry name" value="PROKAR_LIPOPROTEIN"/>
    <property type="match status" value="1"/>
</dbReference>
<dbReference type="AlphaFoldDB" id="A0AAE0ASB4"/>
<feature type="domain" description="DUF1985" evidence="2">
    <location>
        <begin position="39"/>
        <end position="172"/>
    </location>
</feature>
<dbReference type="Pfam" id="PF09331">
    <property type="entry name" value="DUF1985"/>
    <property type="match status" value="1"/>
</dbReference>
<dbReference type="EMBL" id="JANJYJ010000003">
    <property type="protein sequence ID" value="KAK3222672.1"/>
    <property type="molecule type" value="Genomic_DNA"/>
</dbReference>
<dbReference type="Proteomes" id="UP001281410">
    <property type="component" value="Unassembled WGS sequence"/>
</dbReference>
<evidence type="ECO:0000256" key="1">
    <source>
        <dbReference type="SAM" id="SignalP"/>
    </source>
</evidence>
<accession>A0AAE0ASB4</accession>